<gene>
    <name evidence="1" type="ORF">BDY19DRAFT_395241</name>
</gene>
<dbReference type="EMBL" id="MU274928">
    <property type="protein sequence ID" value="KAI0085835.1"/>
    <property type="molecule type" value="Genomic_DNA"/>
</dbReference>
<evidence type="ECO:0000313" key="2">
    <source>
        <dbReference type="Proteomes" id="UP001055072"/>
    </source>
</evidence>
<protein>
    <submittedName>
        <fullName evidence="1">Uncharacterized protein</fullName>
    </submittedName>
</protein>
<evidence type="ECO:0000313" key="1">
    <source>
        <dbReference type="EMBL" id="KAI0085835.1"/>
    </source>
</evidence>
<proteinExistence type="predicted"/>
<dbReference type="Proteomes" id="UP001055072">
    <property type="component" value="Unassembled WGS sequence"/>
</dbReference>
<name>A0ACB8TUW2_9APHY</name>
<reference evidence="1" key="1">
    <citation type="journal article" date="2021" name="Environ. Microbiol.">
        <title>Gene family expansions and transcriptome signatures uncover fungal adaptations to wood decay.</title>
        <authorList>
            <person name="Hage H."/>
            <person name="Miyauchi S."/>
            <person name="Viragh M."/>
            <person name="Drula E."/>
            <person name="Min B."/>
            <person name="Chaduli D."/>
            <person name="Navarro D."/>
            <person name="Favel A."/>
            <person name="Norest M."/>
            <person name="Lesage-Meessen L."/>
            <person name="Balint B."/>
            <person name="Merenyi Z."/>
            <person name="de Eugenio L."/>
            <person name="Morin E."/>
            <person name="Martinez A.T."/>
            <person name="Baldrian P."/>
            <person name="Stursova M."/>
            <person name="Martinez M.J."/>
            <person name="Novotny C."/>
            <person name="Magnuson J.K."/>
            <person name="Spatafora J.W."/>
            <person name="Maurice S."/>
            <person name="Pangilinan J."/>
            <person name="Andreopoulos W."/>
            <person name="LaButti K."/>
            <person name="Hundley H."/>
            <person name="Na H."/>
            <person name="Kuo A."/>
            <person name="Barry K."/>
            <person name="Lipzen A."/>
            <person name="Henrissat B."/>
            <person name="Riley R."/>
            <person name="Ahrendt S."/>
            <person name="Nagy L.G."/>
            <person name="Grigoriev I.V."/>
            <person name="Martin F."/>
            <person name="Rosso M.N."/>
        </authorList>
    </citation>
    <scope>NUCLEOTIDE SEQUENCE</scope>
    <source>
        <strain evidence="1">CBS 384.51</strain>
    </source>
</reference>
<accession>A0ACB8TUW2</accession>
<comment type="caution">
    <text evidence="1">The sequence shown here is derived from an EMBL/GenBank/DDBJ whole genome shotgun (WGS) entry which is preliminary data.</text>
</comment>
<sequence length="77" mass="8452">MNYELVRALGPSLTVSIALLVSTNVLIATYRGEAYAGRACRPFWRSSVRNSAQVTYTRVNSAGYSPVQVLGCLRQRA</sequence>
<organism evidence="1 2">
    <name type="scientific">Irpex rosettiformis</name>
    <dbReference type="NCBI Taxonomy" id="378272"/>
    <lineage>
        <taxon>Eukaryota</taxon>
        <taxon>Fungi</taxon>
        <taxon>Dikarya</taxon>
        <taxon>Basidiomycota</taxon>
        <taxon>Agaricomycotina</taxon>
        <taxon>Agaricomycetes</taxon>
        <taxon>Polyporales</taxon>
        <taxon>Irpicaceae</taxon>
        <taxon>Irpex</taxon>
    </lineage>
</organism>
<keyword evidence="2" id="KW-1185">Reference proteome</keyword>